<organism evidence="1 2">
    <name type="scientific">Setaria italica</name>
    <name type="common">Foxtail millet</name>
    <name type="synonym">Panicum italicum</name>
    <dbReference type="NCBI Taxonomy" id="4555"/>
    <lineage>
        <taxon>Eukaryota</taxon>
        <taxon>Viridiplantae</taxon>
        <taxon>Streptophyta</taxon>
        <taxon>Embryophyta</taxon>
        <taxon>Tracheophyta</taxon>
        <taxon>Spermatophyta</taxon>
        <taxon>Magnoliopsida</taxon>
        <taxon>Liliopsida</taxon>
        <taxon>Poales</taxon>
        <taxon>Poaceae</taxon>
        <taxon>PACMAD clade</taxon>
        <taxon>Panicoideae</taxon>
        <taxon>Panicodae</taxon>
        <taxon>Paniceae</taxon>
        <taxon>Cenchrinae</taxon>
        <taxon>Setaria</taxon>
    </lineage>
</organism>
<sequence length="63" mass="6954">MLVGKGCWSVGSQICTANSSCISTETKGNGGILLYKPYEERQSSPLFQDMGHFVKHESIQFQV</sequence>
<dbReference type="Proteomes" id="UP000004995">
    <property type="component" value="Unassembled WGS sequence"/>
</dbReference>
<protein>
    <submittedName>
        <fullName evidence="1">Uncharacterized protein</fullName>
    </submittedName>
</protein>
<evidence type="ECO:0000313" key="1">
    <source>
        <dbReference type="EnsemblPlants" id="KQL15020"/>
    </source>
</evidence>
<proteinExistence type="predicted"/>
<reference evidence="2" key="1">
    <citation type="journal article" date="2012" name="Nat. Biotechnol.">
        <title>Reference genome sequence of the model plant Setaria.</title>
        <authorList>
            <person name="Bennetzen J.L."/>
            <person name="Schmutz J."/>
            <person name="Wang H."/>
            <person name="Percifield R."/>
            <person name="Hawkins J."/>
            <person name="Pontaroli A.C."/>
            <person name="Estep M."/>
            <person name="Feng L."/>
            <person name="Vaughn J.N."/>
            <person name="Grimwood J."/>
            <person name="Jenkins J."/>
            <person name="Barry K."/>
            <person name="Lindquist E."/>
            <person name="Hellsten U."/>
            <person name="Deshpande S."/>
            <person name="Wang X."/>
            <person name="Wu X."/>
            <person name="Mitros T."/>
            <person name="Triplett J."/>
            <person name="Yang X."/>
            <person name="Ye C.Y."/>
            <person name="Mauro-Herrera M."/>
            <person name="Wang L."/>
            <person name="Li P."/>
            <person name="Sharma M."/>
            <person name="Sharma R."/>
            <person name="Ronald P.C."/>
            <person name="Panaud O."/>
            <person name="Kellogg E.A."/>
            <person name="Brutnell T.P."/>
            <person name="Doust A.N."/>
            <person name="Tuskan G.A."/>
            <person name="Rokhsar D."/>
            <person name="Devos K.M."/>
        </authorList>
    </citation>
    <scope>NUCLEOTIDE SEQUENCE [LARGE SCALE GENOMIC DNA]</scope>
    <source>
        <strain evidence="2">cv. Yugu1</strain>
    </source>
</reference>
<dbReference type="AlphaFoldDB" id="K3ZBL4"/>
<accession>K3ZBL4</accession>
<dbReference type="EMBL" id="AGNK02001639">
    <property type="status" value="NOT_ANNOTATED_CDS"/>
    <property type="molecule type" value="Genomic_DNA"/>
</dbReference>
<keyword evidence="2" id="KW-1185">Reference proteome</keyword>
<dbReference type="EnsemblPlants" id="KQL15020">
    <property type="protein sequence ID" value="KQL15020"/>
    <property type="gene ID" value="SETIT_023935mg"/>
</dbReference>
<dbReference type="HOGENOM" id="CLU_2890068_0_0_1"/>
<reference evidence="1" key="2">
    <citation type="submission" date="2018-08" db="UniProtKB">
        <authorList>
            <consortium name="EnsemblPlants"/>
        </authorList>
    </citation>
    <scope>IDENTIFICATION</scope>
    <source>
        <strain evidence="1">Yugu1</strain>
    </source>
</reference>
<name>K3ZBL4_SETIT</name>
<dbReference type="InParanoid" id="K3ZBL4"/>
<dbReference type="Gramene" id="KQL15020">
    <property type="protein sequence ID" value="KQL15020"/>
    <property type="gene ID" value="SETIT_023935mg"/>
</dbReference>
<evidence type="ECO:0000313" key="2">
    <source>
        <dbReference type="Proteomes" id="UP000004995"/>
    </source>
</evidence>